<dbReference type="Proteomes" id="UP001198571">
    <property type="component" value="Unassembled WGS sequence"/>
</dbReference>
<feature type="domain" description="Thioredoxin-like fold" evidence="2">
    <location>
        <begin position="41"/>
        <end position="208"/>
    </location>
</feature>
<evidence type="ECO:0000256" key="1">
    <source>
        <dbReference type="SAM" id="SignalP"/>
    </source>
</evidence>
<name>A0ABS8CJN5_9RHOB</name>
<comment type="caution">
    <text evidence="3">The sequence shown here is derived from an EMBL/GenBank/DDBJ whole genome shotgun (WGS) entry which is preliminary data.</text>
</comment>
<dbReference type="RefSeq" id="WP_226934517.1">
    <property type="nucleotide sequence ID" value="NZ_JACDXX010000004.1"/>
</dbReference>
<gene>
    <name evidence="3" type="ORF">H0485_06295</name>
</gene>
<evidence type="ECO:0000313" key="4">
    <source>
        <dbReference type="Proteomes" id="UP001198571"/>
    </source>
</evidence>
<dbReference type="InterPro" id="IPR012336">
    <property type="entry name" value="Thioredoxin-like_fold"/>
</dbReference>
<keyword evidence="4" id="KW-1185">Reference proteome</keyword>
<organism evidence="3 4">
    <name type="scientific">Pseudogemmobacter faecipullorum</name>
    <dbReference type="NCBI Taxonomy" id="2755041"/>
    <lineage>
        <taxon>Bacteria</taxon>
        <taxon>Pseudomonadati</taxon>
        <taxon>Pseudomonadota</taxon>
        <taxon>Alphaproteobacteria</taxon>
        <taxon>Rhodobacterales</taxon>
        <taxon>Paracoccaceae</taxon>
        <taxon>Pseudogemmobacter</taxon>
    </lineage>
</organism>
<dbReference type="EMBL" id="JACDXX010000004">
    <property type="protein sequence ID" value="MCB5409612.1"/>
    <property type="molecule type" value="Genomic_DNA"/>
</dbReference>
<evidence type="ECO:0000259" key="2">
    <source>
        <dbReference type="Pfam" id="PF13462"/>
    </source>
</evidence>
<feature type="signal peptide" evidence="1">
    <location>
        <begin position="1"/>
        <end position="23"/>
    </location>
</feature>
<accession>A0ABS8CJN5</accession>
<dbReference type="PROSITE" id="PS51318">
    <property type="entry name" value="TAT"/>
    <property type="match status" value="1"/>
</dbReference>
<evidence type="ECO:0000313" key="3">
    <source>
        <dbReference type="EMBL" id="MCB5409612.1"/>
    </source>
</evidence>
<keyword evidence="1" id="KW-0732">Signal</keyword>
<dbReference type="Pfam" id="PF13462">
    <property type="entry name" value="Thioredoxin_4"/>
    <property type="match status" value="1"/>
</dbReference>
<dbReference type="Gene3D" id="3.40.30.10">
    <property type="entry name" value="Glutaredoxin"/>
    <property type="match status" value="1"/>
</dbReference>
<reference evidence="3 4" key="1">
    <citation type="submission" date="2020-07" db="EMBL/GenBank/DDBJ databases">
        <title>Pseudogemmobacter sp. nov., isolated from poultry manure in Taiwan.</title>
        <authorList>
            <person name="Lin S.-Y."/>
            <person name="Tang Y.-S."/>
            <person name="Young C.-C."/>
        </authorList>
    </citation>
    <scope>NUCLEOTIDE SEQUENCE [LARGE SCALE GENOMIC DNA]</scope>
    <source>
        <strain evidence="3 4">CC-YST710</strain>
    </source>
</reference>
<protein>
    <submittedName>
        <fullName evidence="3">DsbA family protein</fullName>
    </submittedName>
</protein>
<dbReference type="SUPFAM" id="SSF52833">
    <property type="entry name" value="Thioredoxin-like"/>
    <property type="match status" value="1"/>
</dbReference>
<dbReference type="InterPro" id="IPR036249">
    <property type="entry name" value="Thioredoxin-like_sf"/>
</dbReference>
<proteinExistence type="predicted"/>
<sequence length="212" mass="23024">MTSLNRRALLSLAAALAAAPAWAQEAGAPAAADPAAAAPEVTDISYGDPAAPVKIIEYASYSCSHCATFHETVFKPLKQDYIDTGKVYLTVREFYRMPADFWAALIARCGDGTRYEAISAMVFEKQAQWLNSNDPNEIMENLRVIGVSAGLTREQIAACEADTATGEVMLRNFQENITKDNVTATPTVYVDGERVQDWSWPALKALIDGKIG</sequence>
<feature type="chain" id="PRO_5047016968" evidence="1">
    <location>
        <begin position="24"/>
        <end position="212"/>
    </location>
</feature>
<dbReference type="InterPro" id="IPR006311">
    <property type="entry name" value="TAT_signal"/>
</dbReference>